<reference evidence="8" key="2">
    <citation type="submission" date="2012-11" db="EMBL/GenBank/DDBJ databases">
        <authorList>
            <person name="Kuo A."/>
            <person name="Curtis B.A."/>
            <person name="Tanifuji G."/>
            <person name="Burki F."/>
            <person name="Gruber A."/>
            <person name="Irimia M."/>
            <person name="Maruyama S."/>
            <person name="Arias M.C."/>
            <person name="Ball S.G."/>
            <person name="Gile G.H."/>
            <person name="Hirakawa Y."/>
            <person name="Hopkins J.F."/>
            <person name="Rensing S.A."/>
            <person name="Schmutz J."/>
            <person name="Symeonidi A."/>
            <person name="Elias M."/>
            <person name="Eveleigh R.J."/>
            <person name="Herman E.K."/>
            <person name="Klute M.J."/>
            <person name="Nakayama T."/>
            <person name="Obornik M."/>
            <person name="Reyes-Prieto A."/>
            <person name="Armbrust E.V."/>
            <person name="Aves S.J."/>
            <person name="Beiko R.G."/>
            <person name="Coutinho P."/>
            <person name="Dacks J.B."/>
            <person name="Durnford D.G."/>
            <person name="Fast N.M."/>
            <person name="Green B.R."/>
            <person name="Grisdale C."/>
            <person name="Hempe F."/>
            <person name="Henrissat B."/>
            <person name="Hoppner M.P."/>
            <person name="Ishida K.-I."/>
            <person name="Kim E."/>
            <person name="Koreny L."/>
            <person name="Kroth P.G."/>
            <person name="Liu Y."/>
            <person name="Malik S.-B."/>
            <person name="Maier U.G."/>
            <person name="McRose D."/>
            <person name="Mock T."/>
            <person name="Neilson J.A."/>
            <person name="Onodera N.T."/>
            <person name="Poole A.M."/>
            <person name="Pritham E.J."/>
            <person name="Richards T.A."/>
            <person name="Rocap G."/>
            <person name="Roy S.W."/>
            <person name="Sarai C."/>
            <person name="Schaack S."/>
            <person name="Shirato S."/>
            <person name="Slamovits C.H."/>
            <person name="Spencer D.F."/>
            <person name="Suzuki S."/>
            <person name="Worden A.Z."/>
            <person name="Zauner S."/>
            <person name="Barry K."/>
            <person name="Bell C."/>
            <person name="Bharti A.K."/>
            <person name="Crow J.A."/>
            <person name="Grimwood J."/>
            <person name="Kramer R."/>
            <person name="Lindquist E."/>
            <person name="Lucas S."/>
            <person name="Salamov A."/>
            <person name="McFadden G.I."/>
            <person name="Lane C.E."/>
            <person name="Keeling P.J."/>
            <person name="Gray M.W."/>
            <person name="Grigoriev I.V."/>
            <person name="Archibald J.M."/>
        </authorList>
    </citation>
    <scope>NUCLEOTIDE SEQUENCE</scope>
    <source>
        <strain evidence="8">CCMP2712</strain>
    </source>
</reference>
<keyword evidence="3" id="KW-0143">Chaperone</keyword>
<dbReference type="CDD" id="cd20267">
    <property type="entry name" value="Complex1_LYR_LYRM7"/>
    <property type="match status" value="1"/>
</dbReference>
<dbReference type="OMA" id="EAMLRTK"/>
<reference evidence="6 8" key="1">
    <citation type="journal article" date="2012" name="Nature">
        <title>Algal genomes reveal evolutionary mosaicism and the fate of nucleomorphs.</title>
        <authorList>
            <consortium name="DOE Joint Genome Institute"/>
            <person name="Curtis B.A."/>
            <person name="Tanifuji G."/>
            <person name="Burki F."/>
            <person name="Gruber A."/>
            <person name="Irimia M."/>
            <person name="Maruyama S."/>
            <person name="Arias M.C."/>
            <person name="Ball S.G."/>
            <person name="Gile G.H."/>
            <person name="Hirakawa Y."/>
            <person name="Hopkins J.F."/>
            <person name="Kuo A."/>
            <person name="Rensing S.A."/>
            <person name="Schmutz J."/>
            <person name="Symeonidi A."/>
            <person name="Elias M."/>
            <person name="Eveleigh R.J."/>
            <person name="Herman E.K."/>
            <person name="Klute M.J."/>
            <person name="Nakayama T."/>
            <person name="Obornik M."/>
            <person name="Reyes-Prieto A."/>
            <person name="Armbrust E.V."/>
            <person name="Aves S.J."/>
            <person name="Beiko R.G."/>
            <person name="Coutinho P."/>
            <person name="Dacks J.B."/>
            <person name="Durnford D.G."/>
            <person name="Fast N.M."/>
            <person name="Green B.R."/>
            <person name="Grisdale C.J."/>
            <person name="Hempel F."/>
            <person name="Henrissat B."/>
            <person name="Hoppner M.P."/>
            <person name="Ishida K."/>
            <person name="Kim E."/>
            <person name="Koreny L."/>
            <person name="Kroth P.G."/>
            <person name="Liu Y."/>
            <person name="Malik S.B."/>
            <person name="Maier U.G."/>
            <person name="McRose D."/>
            <person name="Mock T."/>
            <person name="Neilson J.A."/>
            <person name="Onodera N.T."/>
            <person name="Poole A.M."/>
            <person name="Pritham E.J."/>
            <person name="Richards T.A."/>
            <person name="Rocap G."/>
            <person name="Roy S.W."/>
            <person name="Sarai C."/>
            <person name="Schaack S."/>
            <person name="Shirato S."/>
            <person name="Slamovits C.H."/>
            <person name="Spencer D.F."/>
            <person name="Suzuki S."/>
            <person name="Worden A.Z."/>
            <person name="Zauner S."/>
            <person name="Barry K."/>
            <person name="Bell C."/>
            <person name="Bharti A.K."/>
            <person name="Crow J.A."/>
            <person name="Grimwood J."/>
            <person name="Kramer R."/>
            <person name="Lindquist E."/>
            <person name="Lucas S."/>
            <person name="Salamov A."/>
            <person name="McFadden G.I."/>
            <person name="Lane C.E."/>
            <person name="Keeling P.J."/>
            <person name="Gray M.W."/>
            <person name="Grigoriev I.V."/>
            <person name="Archibald J.M."/>
        </authorList>
    </citation>
    <scope>NUCLEOTIDE SEQUENCE</scope>
    <source>
        <strain evidence="6 8">CCMP2712</strain>
    </source>
</reference>
<dbReference type="Proteomes" id="UP000011087">
    <property type="component" value="Unassembled WGS sequence"/>
</dbReference>
<reference evidence="7" key="3">
    <citation type="submission" date="2016-03" db="UniProtKB">
        <authorList>
            <consortium name="EnsemblProtists"/>
        </authorList>
    </citation>
    <scope>IDENTIFICATION</scope>
</reference>
<feature type="domain" description="Complex 1 LYR protein" evidence="5">
    <location>
        <begin position="4"/>
        <end position="60"/>
    </location>
</feature>
<feature type="region of interest" description="Disordered" evidence="4">
    <location>
        <begin position="68"/>
        <end position="98"/>
    </location>
</feature>
<dbReference type="EnsemblProtists" id="EKX33916">
    <property type="protein sequence ID" value="EKX33916"/>
    <property type="gene ID" value="GUITHDRAFT_155902"/>
</dbReference>
<evidence type="ECO:0000256" key="4">
    <source>
        <dbReference type="SAM" id="MobiDB-lite"/>
    </source>
</evidence>
<evidence type="ECO:0000256" key="3">
    <source>
        <dbReference type="ARBA" id="ARBA00023186"/>
    </source>
</evidence>
<evidence type="ECO:0000259" key="5">
    <source>
        <dbReference type="Pfam" id="PF05347"/>
    </source>
</evidence>
<dbReference type="PANTHER" id="PTHR46749:SF1">
    <property type="entry name" value="COMPLEX III ASSEMBLY FACTOR LYRM7"/>
    <property type="match status" value="1"/>
</dbReference>
<dbReference type="OrthoDB" id="529194at2759"/>
<sequence length="98" mass="11658">MAARAAYRRLMRARELVFRNDLLMLAESRRELRRYFLENRNVSDPEKLKQLMQDVDEAEEMLRHQIVQGERKGDGEYAMNIDPTRHVTMDPNKLPGQK</sequence>
<proteinExistence type="predicted"/>
<evidence type="ECO:0000313" key="8">
    <source>
        <dbReference type="Proteomes" id="UP000011087"/>
    </source>
</evidence>
<evidence type="ECO:0000313" key="7">
    <source>
        <dbReference type="EnsemblProtists" id="EKX33916"/>
    </source>
</evidence>
<dbReference type="STRING" id="905079.L1ICE6"/>
<dbReference type="InterPro" id="IPR008011">
    <property type="entry name" value="Complex1_LYR_dom"/>
</dbReference>
<dbReference type="EMBL" id="JH993125">
    <property type="protein sequence ID" value="EKX33916.1"/>
    <property type="molecule type" value="Genomic_DNA"/>
</dbReference>
<dbReference type="InterPro" id="IPR050435">
    <property type="entry name" value="MZM1/LYRM7"/>
</dbReference>
<name>L1ICE6_GUITC</name>
<dbReference type="GeneID" id="17290642"/>
<dbReference type="PaxDb" id="55529-EKX33916"/>
<dbReference type="AlphaFoldDB" id="L1ICE6"/>
<keyword evidence="2" id="KW-0496">Mitochondrion</keyword>
<organism evidence="6">
    <name type="scientific">Guillardia theta (strain CCMP2712)</name>
    <name type="common">Cryptophyte</name>
    <dbReference type="NCBI Taxonomy" id="905079"/>
    <lineage>
        <taxon>Eukaryota</taxon>
        <taxon>Cryptophyceae</taxon>
        <taxon>Pyrenomonadales</taxon>
        <taxon>Geminigeraceae</taxon>
        <taxon>Guillardia</taxon>
    </lineage>
</organism>
<dbReference type="HOGENOM" id="CLU_2338000_0_0_1"/>
<dbReference type="Pfam" id="PF05347">
    <property type="entry name" value="Complex1_LYR"/>
    <property type="match status" value="1"/>
</dbReference>
<comment type="subcellular location">
    <subcellularLocation>
        <location evidence="1">Mitochondrion matrix</location>
    </subcellularLocation>
</comment>
<evidence type="ECO:0000313" key="6">
    <source>
        <dbReference type="EMBL" id="EKX33916.1"/>
    </source>
</evidence>
<gene>
    <name evidence="6" type="ORF">GUITHDRAFT_155902</name>
</gene>
<dbReference type="GO" id="GO:0044183">
    <property type="term" value="F:protein folding chaperone"/>
    <property type="evidence" value="ECO:0007669"/>
    <property type="project" value="TreeGrafter"/>
</dbReference>
<evidence type="ECO:0000256" key="1">
    <source>
        <dbReference type="ARBA" id="ARBA00004305"/>
    </source>
</evidence>
<evidence type="ECO:0000256" key="2">
    <source>
        <dbReference type="ARBA" id="ARBA00023128"/>
    </source>
</evidence>
<dbReference type="InterPro" id="IPR045298">
    <property type="entry name" value="Complex1_LYR_LYRM7"/>
</dbReference>
<dbReference type="GO" id="GO:0005759">
    <property type="term" value="C:mitochondrial matrix"/>
    <property type="evidence" value="ECO:0007669"/>
    <property type="project" value="UniProtKB-SubCell"/>
</dbReference>
<dbReference type="GO" id="GO:0034551">
    <property type="term" value="P:mitochondrial respiratory chain complex III assembly"/>
    <property type="evidence" value="ECO:0007669"/>
    <property type="project" value="InterPro"/>
</dbReference>
<dbReference type="RefSeq" id="XP_005820896.1">
    <property type="nucleotide sequence ID" value="XM_005820839.1"/>
</dbReference>
<dbReference type="KEGG" id="gtt:GUITHDRAFT_155902"/>
<accession>L1ICE6</accession>
<keyword evidence="8" id="KW-1185">Reference proteome</keyword>
<protein>
    <recommendedName>
        <fullName evidence="5">Complex 1 LYR protein domain-containing protein</fullName>
    </recommendedName>
</protein>
<dbReference type="PANTHER" id="PTHR46749">
    <property type="entry name" value="COMPLEX III ASSEMBLY FACTOR LYRM7"/>
    <property type="match status" value="1"/>
</dbReference>